<sequence length="229" mass="25944">MLFYSNTDEPTESDKSPESPKAAESINLKTELLPTGNQVTQSPQLTEKLHEWRKDLIHQYSGLLSEWSNLKSAANNEIATGQEYFDNNVFQDPYENERLIVPSAILSLGAFFCGRVLTNKSNWGYTSILHTSPSILGRIFTSLPSRVILPVALAVGVFERVTPSTARNSWSTLERDVLPECFVSTFHRLWNQWYVEGLKNGSRELGESIQNNLQNGIRHIRESIIEMNN</sequence>
<name>A0A8J2T9U1_ZYGB2</name>
<keyword evidence="3" id="KW-1185">Reference proteome</keyword>
<gene>
    <name evidence="2" type="ORF">BN860_01134g</name>
</gene>
<dbReference type="EMBL" id="HG316465">
    <property type="protein sequence ID" value="CDF91536.1"/>
    <property type="molecule type" value="Genomic_DNA"/>
</dbReference>
<reference evidence="3" key="1">
    <citation type="journal article" date="2013" name="Genome Announc.">
        <title>Genome sequence of the food spoilage yeast Zygosaccharomyces bailii CLIB 213(T).</title>
        <authorList>
            <person name="Galeote V."/>
            <person name="Bigey F."/>
            <person name="Devillers H."/>
            <person name="Neuveglise C."/>
            <person name="Dequin S."/>
        </authorList>
    </citation>
    <scope>NUCLEOTIDE SEQUENCE [LARGE SCALE GENOMIC DNA]</scope>
    <source>
        <strain evidence="3">CLIB 213 / ATCC 58445 / CBS 680 / CCRC 21525 / NBRC 1098 / NCYC 1416 / NRRL Y-2227</strain>
    </source>
</reference>
<dbReference type="OrthoDB" id="4039294at2759"/>
<feature type="region of interest" description="Disordered" evidence="1">
    <location>
        <begin position="1"/>
        <end position="23"/>
    </location>
</feature>
<evidence type="ECO:0000256" key="1">
    <source>
        <dbReference type="SAM" id="MobiDB-lite"/>
    </source>
</evidence>
<dbReference type="Proteomes" id="UP000019375">
    <property type="component" value="Unassembled WGS sequence"/>
</dbReference>
<proteinExistence type="predicted"/>
<evidence type="ECO:0000313" key="3">
    <source>
        <dbReference type="Proteomes" id="UP000019375"/>
    </source>
</evidence>
<dbReference type="AlphaFoldDB" id="A0A8J2T9U1"/>
<protein>
    <submittedName>
        <fullName evidence="2">ZYBA0S12-01134g1_1</fullName>
    </submittedName>
</protein>
<evidence type="ECO:0000313" key="2">
    <source>
        <dbReference type="EMBL" id="CDF91536.1"/>
    </source>
</evidence>
<organism evidence="2 3">
    <name type="scientific">Zygosaccharomyces bailii (strain CLIB 213 / ATCC 58445 / CBS 680 / BCRC 21525 / NBRC 1098 / NCYC 1416 / NRRL Y-2227)</name>
    <dbReference type="NCBI Taxonomy" id="1333698"/>
    <lineage>
        <taxon>Eukaryota</taxon>
        <taxon>Fungi</taxon>
        <taxon>Dikarya</taxon>
        <taxon>Ascomycota</taxon>
        <taxon>Saccharomycotina</taxon>
        <taxon>Saccharomycetes</taxon>
        <taxon>Saccharomycetales</taxon>
        <taxon>Saccharomycetaceae</taxon>
        <taxon>Zygosaccharomyces</taxon>
    </lineage>
</organism>
<accession>A0A8J2T9U1</accession>